<feature type="compositionally biased region" description="Low complexity" evidence="1">
    <location>
        <begin position="224"/>
        <end position="242"/>
    </location>
</feature>
<gene>
    <name evidence="2" type="ORF">MVEN_01022100</name>
</gene>
<feature type="compositionally biased region" description="Basic and acidic residues" evidence="1">
    <location>
        <begin position="8"/>
        <end position="17"/>
    </location>
</feature>
<feature type="compositionally biased region" description="Basic and acidic residues" evidence="1">
    <location>
        <begin position="668"/>
        <end position="696"/>
    </location>
</feature>
<dbReference type="AlphaFoldDB" id="A0A8H6YD85"/>
<comment type="caution">
    <text evidence="2">The sequence shown here is derived from an EMBL/GenBank/DDBJ whole genome shotgun (WGS) entry which is preliminary data.</text>
</comment>
<feature type="region of interest" description="Disordered" evidence="1">
    <location>
        <begin position="403"/>
        <end position="435"/>
    </location>
</feature>
<sequence length="962" mass="102189">MDDDEASPDDHPRDSTNVRRSISLLLGKKIDLAALIRSSSLTSRRVSANEGRPHTVRHSRKVSLDYVKQEMLEDIASERKPDGILNLISHSRSHSGSGSKGGEEAVVDSVPVLSVDAQPGPDSPHKPPQLRPLSAATTNTGSTVTPTNVTPRKRTAAPSRIPIPTVKEELVPPPAAQEAKQPAKKNFSIFGIPLPSPRKSSFGSRSTTPSKESPAAPAPRKRSPSPSRVAAASPAPKSSAKLAKPKPKSEIGEGPAPASKLDNLSKFFVGTGMRVSVSNPERPQPTSPTAAKPSTTTTPSKIPTPRHSAVSQKPTGAHISPSTIVAEPATTPKSALKEPTRRYMSEVGNTARVQEPVTPTPAPRVQSSSMSSVGASTARARVSGTSAINAASAPRIRSSISNPRASVVGSRTSTTGSTLAPPTPRVRVNSTGGSPCGDTHERCNNVDIVVVDPRASTVYRLVVACIPLSTSGNAPISTASGSASKNGNISAKHVTASHTAGTSTTPALAMPATVPKTTIGAASGRKHGSFDFERPGWGLRGATSSLGVGSRTKREREPIRGASVDGRSERGTSAAYGSSLRHPHPPEQQLEPNHTGASTSTTASHSNVTGATSSWGRSTGKRLSAGLTKLTNGLGLGKSTKSAVGVGKERQHGKFPFEPPVPPLPVGIRREKSGDSERSRERERPQWEQEERERRTKPPPLSPKGHAASLSTSSTTSSTHTGVSVGYRSGKKGRSLDLGLGLAWAPTKVREDAVMPESSFGRTLSASRREQQGKEVAEVFRNALDEDGYRNFKKYVHRFDAHEIPFDGPTGIVTRVERLLRKAHHLGDDARSELLDSFVKAHPPVCVASIKFRLLAADPHDARTIMNEPIMAEISSRMLTPLRRRLKRTPYDMYARRMIHSTSAGRRSPPHAPPRPMAALLTRPTLSPHALDFPHASNSHVSTPISLIHILLSLRVPPPSSA</sequence>
<dbReference type="EMBL" id="JACAZI010000007">
    <property type="protein sequence ID" value="KAF7356864.1"/>
    <property type="molecule type" value="Genomic_DNA"/>
</dbReference>
<feature type="region of interest" description="Disordered" evidence="1">
    <location>
        <begin position="114"/>
        <end position="335"/>
    </location>
</feature>
<keyword evidence="3" id="KW-1185">Reference proteome</keyword>
<accession>A0A8H6YD85</accession>
<evidence type="ECO:0000313" key="2">
    <source>
        <dbReference type="EMBL" id="KAF7356864.1"/>
    </source>
</evidence>
<dbReference type="OrthoDB" id="3260940at2759"/>
<feature type="compositionally biased region" description="Low complexity" evidence="1">
    <location>
        <begin position="403"/>
        <end position="418"/>
    </location>
</feature>
<name>A0A8H6YD85_9AGAR</name>
<feature type="region of interest" description="Disordered" evidence="1">
    <location>
        <begin position="493"/>
        <end position="513"/>
    </location>
</feature>
<proteinExistence type="predicted"/>
<feature type="compositionally biased region" description="Low complexity" evidence="1">
    <location>
        <begin position="287"/>
        <end position="305"/>
    </location>
</feature>
<feature type="compositionally biased region" description="Low complexity" evidence="1">
    <location>
        <begin position="705"/>
        <end position="725"/>
    </location>
</feature>
<dbReference type="Proteomes" id="UP000620124">
    <property type="component" value="Unassembled WGS sequence"/>
</dbReference>
<feature type="compositionally biased region" description="Polar residues" evidence="1">
    <location>
        <begin position="198"/>
        <end position="208"/>
    </location>
</feature>
<organism evidence="2 3">
    <name type="scientific">Mycena venus</name>
    <dbReference type="NCBI Taxonomy" id="2733690"/>
    <lineage>
        <taxon>Eukaryota</taxon>
        <taxon>Fungi</taxon>
        <taxon>Dikarya</taxon>
        <taxon>Basidiomycota</taxon>
        <taxon>Agaricomycotina</taxon>
        <taxon>Agaricomycetes</taxon>
        <taxon>Agaricomycetidae</taxon>
        <taxon>Agaricales</taxon>
        <taxon>Marasmiineae</taxon>
        <taxon>Mycenaceae</taxon>
        <taxon>Mycena</taxon>
    </lineage>
</organism>
<feature type="region of interest" description="Disordered" evidence="1">
    <location>
        <begin position="541"/>
        <end position="730"/>
    </location>
</feature>
<feature type="compositionally biased region" description="Polar residues" evidence="1">
    <location>
        <begin position="496"/>
        <end position="506"/>
    </location>
</feature>
<protein>
    <submittedName>
        <fullName evidence="2">Uncharacterized protein</fullName>
    </submittedName>
</protein>
<feature type="region of interest" description="Disordered" evidence="1">
    <location>
        <begin position="1"/>
        <end position="20"/>
    </location>
</feature>
<feature type="compositionally biased region" description="Polar residues" evidence="1">
    <location>
        <begin position="607"/>
        <end position="617"/>
    </location>
</feature>
<reference evidence="2" key="1">
    <citation type="submission" date="2020-05" db="EMBL/GenBank/DDBJ databases">
        <title>Mycena genomes resolve the evolution of fungal bioluminescence.</title>
        <authorList>
            <person name="Tsai I.J."/>
        </authorList>
    </citation>
    <scope>NUCLEOTIDE SEQUENCE</scope>
    <source>
        <strain evidence="2">CCC161011</strain>
    </source>
</reference>
<feature type="compositionally biased region" description="Low complexity" evidence="1">
    <location>
        <begin position="594"/>
        <end position="606"/>
    </location>
</feature>
<feature type="compositionally biased region" description="Low complexity" evidence="1">
    <location>
        <begin position="134"/>
        <end position="150"/>
    </location>
</feature>
<feature type="compositionally biased region" description="Low complexity" evidence="1">
    <location>
        <begin position="626"/>
        <end position="641"/>
    </location>
</feature>
<evidence type="ECO:0000313" key="3">
    <source>
        <dbReference type="Proteomes" id="UP000620124"/>
    </source>
</evidence>
<evidence type="ECO:0000256" key="1">
    <source>
        <dbReference type="SAM" id="MobiDB-lite"/>
    </source>
</evidence>